<accession>A0A081RKS1</accession>
<dbReference type="AlphaFoldDB" id="A0A081RKS1"/>
<evidence type="ECO:0000256" key="1">
    <source>
        <dbReference type="SAM" id="Phobius"/>
    </source>
</evidence>
<feature type="transmembrane region" description="Helical" evidence="1">
    <location>
        <begin position="308"/>
        <end position="331"/>
    </location>
</feature>
<reference evidence="2 3" key="1">
    <citation type="submission" date="2014-06" db="EMBL/GenBank/DDBJ databases">
        <authorList>
            <person name="Ngugi D.K."/>
            <person name="Blom J."/>
            <person name="Alam I."/>
            <person name="Rashid M."/>
            <person name="Ba Alawi W."/>
            <person name="Zhang G."/>
            <person name="Hikmawan T."/>
            <person name="Guan Y."/>
            <person name="Antunes A."/>
            <person name="Siam R."/>
            <person name="ElDorry H."/>
            <person name="Bajic V."/>
            <person name="Stingl U."/>
        </authorList>
    </citation>
    <scope>NUCLEOTIDE SEQUENCE [LARGE SCALE GENOMIC DNA]</scope>
    <source>
        <strain evidence="2">SCGC AAA799-N04</strain>
    </source>
</reference>
<keyword evidence="3" id="KW-1185">Reference proteome</keyword>
<feature type="transmembrane region" description="Helical" evidence="1">
    <location>
        <begin position="205"/>
        <end position="223"/>
    </location>
</feature>
<dbReference type="Proteomes" id="UP000028059">
    <property type="component" value="Unassembled WGS sequence"/>
</dbReference>
<keyword evidence="1" id="KW-1133">Transmembrane helix</keyword>
<keyword evidence="1" id="KW-0472">Membrane</keyword>
<feature type="transmembrane region" description="Helical" evidence="1">
    <location>
        <begin position="235"/>
        <end position="262"/>
    </location>
</feature>
<evidence type="ECO:0000313" key="2">
    <source>
        <dbReference type="EMBL" id="KEQ55794.1"/>
    </source>
</evidence>
<feature type="transmembrane region" description="Helical" evidence="1">
    <location>
        <begin position="274"/>
        <end position="296"/>
    </location>
</feature>
<dbReference type="EMBL" id="JOKN01000066">
    <property type="protein sequence ID" value="KEQ55794.1"/>
    <property type="molecule type" value="Genomic_DNA"/>
</dbReference>
<feature type="transmembrane region" description="Helical" evidence="1">
    <location>
        <begin position="163"/>
        <end position="184"/>
    </location>
</feature>
<name>A0A081RKS1_9ARCH</name>
<organism evidence="2 3">
    <name type="scientific">Marine Group I thaumarchaeote SCGC AAA799-N04</name>
    <dbReference type="NCBI Taxonomy" id="1502293"/>
    <lineage>
        <taxon>Archaea</taxon>
        <taxon>Nitrososphaerota</taxon>
        <taxon>Marine Group I</taxon>
    </lineage>
</organism>
<comment type="caution">
    <text evidence="2">The sequence shown here is derived from an EMBL/GenBank/DDBJ whole genome shotgun (WGS) entry which is preliminary data.</text>
</comment>
<protein>
    <submittedName>
        <fullName evidence="2">Uncharacterized protein</fullName>
    </submittedName>
</protein>
<proteinExistence type="predicted"/>
<gene>
    <name evidence="2" type="ORF">AAA799N04_01815</name>
</gene>
<sequence>MKKQVRMIFFFFALLFLIPNFLPNSHAHLEQSSSGGVMEGKYFSYIGFEPKNPTPGETVKIIFSIQDENGNDIYDIETMVEIYAANMKQRIFYEPWTKQNIGDFETSFVFEESGTYQIVLSISEENNTIEHVIPPRHMLSSSLECDCTRMLFNISISENWNNIWNSLMVIIVVLPFSVFGYAMWNNYQNKKNSRQKLSRYEILRYVIMFLAFAGGLIHLSIYVDHAPLRVEYGLFLLLAAISQIGFGVLFLSILLVNSNISLNELKYSHRRNSLIYLFGLIGSAVLLGLYIYAVIYPPPLSPENHPEHIDVAGIVAKALEISLVGTIVYIMNWENKLKNKHH</sequence>
<evidence type="ECO:0000313" key="3">
    <source>
        <dbReference type="Proteomes" id="UP000028059"/>
    </source>
</evidence>
<dbReference type="PATRIC" id="fig|1502293.3.peg.1666"/>
<keyword evidence="1" id="KW-0812">Transmembrane</keyword>